<name>A0ABV8BN98_9PSEU</name>
<keyword evidence="4 6" id="KW-1133">Transmembrane helix</keyword>
<comment type="caution">
    <text evidence="8">The sequence shown here is derived from an EMBL/GenBank/DDBJ whole genome shotgun (WGS) entry which is preliminary data.</text>
</comment>
<evidence type="ECO:0000259" key="7">
    <source>
        <dbReference type="PROSITE" id="PS50850"/>
    </source>
</evidence>
<dbReference type="InterPro" id="IPR011701">
    <property type="entry name" value="MFS"/>
</dbReference>
<feature type="transmembrane region" description="Helical" evidence="6">
    <location>
        <begin position="321"/>
        <end position="344"/>
    </location>
</feature>
<keyword evidence="5 6" id="KW-0472">Membrane</keyword>
<protein>
    <submittedName>
        <fullName evidence="8">MFS transporter</fullName>
    </submittedName>
</protein>
<evidence type="ECO:0000313" key="8">
    <source>
        <dbReference type="EMBL" id="MFC3891415.1"/>
    </source>
</evidence>
<evidence type="ECO:0000256" key="4">
    <source>
        <dbReference type="ARBA" id="ARBA00022989"/>
    </source>
</evidence>
<dbReference type="RefSeq" id="WP_382370695.1">
    <property type="nucleotide sequence ID" value="NZ_JBHRZI010000011.1"/>
</dbReference>
<dbReference type="Pfam" id="PF07690">
    <property type="entry name" value="MFS_1"/>
    <property type="match status" value="1"/>
</dbReference>
<dbReference type="PROSITE" id="PS50850">
    <property type="entry name" value="MFS"/>
    <property type="match status" value="1"/>
</dbReference>
<dbReference type="InterPro" id="IPR036259">
    <property type="entry name" value="MFS_trans_sf"/>
</dbReference>
<dbReference type="CDD" id="cd17324">
    <property type="entry name" value="MFS_NepI_like"/>
    <property type="match status" value="1"/>
</dbReference>
<feature type="transmembrane region" description="Helical" evidence="6">
    <location>
        <begin position="157"/>
        <end position="178"/>
    </location>
</feature>
<accession>A0ABV8BN98</accession>
<keyword evidence="2" id="KW-1003">Cell membrane</keyword>
<dbReference type="PANTHER" id="PTHR43124:SF3">
    <property type="entry name" value="CHLORAMPHENICOL EFFLUX PUMP RV0191"/>
    <property type="match status" value="1"/>
</dbReference>
<dbReference type="InterPro" id="IPR050189">
    <property type="entry name" value="MFS_Efflux_Transporters"/>
</dbReference>
<keyword evidence="9" id="KW-1185">Reference proteome</keyword>
<evidence type="ECO:0000313" key="9">
    <source>
        <dbReference type="Proteomes" id="UP001595690"/>
    </source>
</evidence>
<feature type="transmembrane region" description="Helical" evidence="6">
    <location>
        <begin position="199"/>
        <end position="223"/>
    </location>
</feature>
<evidence type="ECO:0000256" key="1">
    <source>
        <dbReference type="ARBA" id="ARBA00004651"/>
    </source>
</evidence>
<feature type="transmembrane region" description="Helical" evidence="6">
    <location>
        <begin position="96"/>
        <end position="117"/>
    </location>
</feature>
<reference evidence="9" key="1">
    <citation type="journal article" date="2019" name="Int. J. Syst. Evol. Microbiol.">
        <title>The Global Catalogue of Microorganisms (GCM) 10K type strain sequencing project: providing services to taxonomists for standard genome sequencing and annotation.</title>
        <authorList>
            <consortium name="The Broad Institute Genomics Platform"/>
            <consortium name="The Broad Institute Genome Sequencing Center for Infectious Disease"/>
            <person name="Wu L."/>
            <person name="Ma J."/>
        </authorList>
    </citation>
    <scope>NUCLEOTIDE SEQUENCE [LARGE SCALE GENOMIC DNA]</scope>
    <source>
        <strain evidence="9">CGMCC 4.7405</strain>
    </source>
</reference>
<feature type="transmembrane region" description="Helical" evidence="6">
    <location>
        <begin position="290"/>
        <end position="309"/>
    </location>
</feature>
<feature type="transmembrane region" description="Helical" evidence="6">
    <location>
        <begin position="45"/>
        <end position="63"/>
    </location>
</feature>
<dbReference type="PANTHER" id="PTHR43124">
    <property type="entry name" value="PURINE EFFLUX PUMP PBUE"/>
    <property type="match status" value="1"/>
</dbReference>
<organism evidence="8 9">
    <name type="scientific">Lentzea rhizosphaerae</name>
    <dbReference type="NCBI Taxonomy" id="2041025"/>
    <lineage>
        <taxon>Bacteria</taxon>
        <taxon>Bacillati</taxon>
        <taxon>Actinomycetota</taxon>
        <taxon>Actinomycetes</taxon>
        <taxon>Pseudonocardiales</taxon>
        <taxon>Pseudonocardiaceae</taxon>
        <taxon>Lentzea</taxon>
    </lineage>
</organism>
<dbReference type="Proteomes" id="UP001595690">
    <property type="component" value="Unassembled WGS sequence"/>
</dbReference>
<evidence type="ECO:0000256" key="3">
    <source>
        <dbReference type="ARBA" id="ARBA00022692"/>
    </source>
</evidence>
<evidence type="ECO:0000256" key="6">
    <source>
        <dbReference type="SAM" id="Phobius"/>
    </source>
</evidence>
<keyword evidence="3 6" id="KW-0812">Transmembrane</keyword>
<dbReference type="SUPFAM" id="SSF103473">
    <property type="entry name" value="MFS general substrate transporter"/>
    <property type="match status" value="1"/>
</dbReference>
<feature type="transmembrane region" description="Helical" evidence="6">
    <location>
        <begin position="265"/>
        <end position="284"/>
    </location>
</feature>
<evidence type="ECO:0000256" key="5">
    <source>
        <dbReference type="ARBA" id="ARBA00023136"/>
    </source>
</evidence>
<comment type="subcellular location">
    <subcellularLocation>
        <location evidence="1">Cell membrane</location>
        <topology evidence="1">Multi-pass membrane protein</topology>
    </subcellularLocation>
</comment>
<feature type="transmembrane region" description="Helical" evidence="6">
    <location>
        <begin position="129"/>
        <end position="151"/>
    </location>
</feature>
<sequence length="380" mass="38891">MTRSPLSGAAIGVFCVGASEYLIAGLAPSIATGLRTTVAQASGLITVYAAVVAVAGPLLTLAVSRVERRALLIGLLAAFGAANLLAAASTGMTEMMIGRIVAAATHCPIVAMALVIASRQDDAARQGRAMARISVALNLATAVGVPLALAINTLTSWRVAFVLLALAAGVAVAHVARCPVDWPTTTARAEVKALLRPQVLAAIATTFLATLGGYATYTFIAPILTDETGFAQDHLWLLLLLFGLGSLVGSVLGGRLADYHLDRGLRIGLVVLALTTLLFGVLVHSKVFTAILLLVLGAAFFLIVPALNARIMVGTADLAPTLATSVNVAAYNLSIMVASGVARVTVEGGIGLQALVLLSAVTPVVALALVRTTRREPVPA</sequence>
<feature type="transmembrane region" description="Helical" evidence="6">
    <location>
        <begin position="350"/>
        <end position="370"/>
    </location>
</feature>
<gene>
    <name evidence="8" type="ORF">ACFOWZ_08000</name>
</gene>
<dbReference type="EMBL" id="JBHRZI010000011">
    <property type="protein sequence ID" value="MFC3891415.1"/>
    <property type="molecule type" value="Genomic_DNA"/>
</dbReference>
<dbReference type="InterPro" id="IPR020846">
    <property type="entry name" value="MFS_dom"/>
</dbReference>
<proteinExistence type="predicted"/>
<feature type="transmembrane region" description="Helical" evidence="6">
    <location>
        <begin position="70"/>
        <end position="90"/>
    </location>
</feature>
<dbReference type="Gene3D" id="1.20.1250.20">
    <property type="entry name" value="MFS general substrate transporter like domains"/>
    <property type="match status" value="2"/>
</dbReference>
<feature type="transmembrane region" description="Helical" evidence="6">
    <location>
        <begin position="235"/>
        <end position="253"/>
    </location>
</feature>
<feature type="domain" description="Major facilitator superfamily (MFS) profile" evidence="7">
    <location>
        <begin position="5"/>
        <end position="378"/>
    </location>
</feature>
<evidence type="ECO:0000256" key="2">
    <source>
        <dbReference type="ARBA" id="ARBA00022475"/>
    </source>
</evidence>